<comment type="caution">
    <text evidence="1">The sequence shown here is derived from an EMBL/GenBank/DDBJ whole genome shotgun (WGS) entry which is preliminary data.</text>
</comment>
<reference evidence="1 2" key="1">
    <citation type="submission" date="2014-03" db="EMBL/GenBank/DDBJ databases">
        <title>Bradyrhizobium valentinum sp. nov., isolated from effective nodules of Lupinus mariae-josephae, a lupine endemic of basic-lime soils in Eastern Spain.</title>
        <authorList>
            <person name="Duran D."/>
            <person name="Rey L."/>
            <person name="Navarro A."/>
            <person name="Busquets A."/>
            <person name="Imperial J."/>
            <person name="Ruiz-Argueso T."/>
        </authorList>
    </citation>
    <scope>NUCLEOTIDE SEQUENCE [LARGE SCALE GENOMIC DNA]</scope>
    <source>
        <strain evidence="1 2">CCBAU 23086</strain>
    </source>
</reference>
<dbReference type="RefSeq" id="WP_057863253.1">
    <property type="nucleotide sequence ID" value="NZ_LLYB01000134.1"/>
</dbReference>
<gene>
    <name evidence="1" type="ORF">CQ14_03840</name>
</gene>
<dbReference type="EMBL" id="LLYB01000134">
    <property type="protein sequence ID" value="KRR15447.1"/>
    <property type="molecule type" value="Genomic_DNA"/>
</dbReference>
<accession>A0A0R3M5I9</accession>
<evidence type="ECO:0000313" key="2">
    <source>
        <dbReference type="Proteomes" id="UP000051660"/>
    </source>
</evidence>
<protein>
    <recommendedName>
        <fullName evidence="3">TIGR03809 family protein</fullName>
    </recommendedName>
</protein>
<dbReference type="Proteomes" id="UP000051660">
    <property type="component" value="Unassembled WGS sequence"/>
</dbReference>
<evidence type="ECO:0000313" key="1">
    <source>
        <dbReference type="EMBL" id="KRR15447.1"/>
    </source>
</evidence>
<evidence type="ECO:0008006" key="3">
    <source>
        <dbReference type="Google" id="ProtNLM"/>
    </source>
</evidence>
<dbReference type="OrthoDB" id="8127035at2"/>
<sequence>MAHPADVARGRNIVARWCNLAEQRLEYLTELFETGRWRRFHTEREFLENIREAKAAVATWRDLLSREAALDNTQIDLAWLGRRRVLPLPLTPLPRDEGYRQPVVHLQPQPVVQLRPQPVVEPQPAPVAAAPPRDVPAEVLFALESQLAVVDEAPPVADPLALDEMSFPALDLDAMKERYPLLRNAL</sequence>
<organism evidence="1 2">
    <name type="scientific">Bradyrhizobium lablabi</name>
    <dbReference type="NCBI Taxonomy" id="722472"/>
    <lineage>
        <taxon>Bacteria</taxon>
        <taxon>Pseudomonadati</taxon>
        <taxon>Pseudomonadota</taxon>
        <taxon>Alphaproteobacteria</taxon>
        <taxon>Hyphomicrobiales</taxon>
        <taxon>Nitrobacteraceae</taxon>
        <taxon>Bradyrhizobium</taxon>
    </lineage>
</organism>
<dbReference type="InterPro" id="IPR022268">
    <property type="entry name" value="CHP03809"/>
</dbReference>
<dbReference type="NCBIfam" id="TIGR03809">
    <property type="entry name" value="TIGR03809 family protein"/>
    <property type="match status" value="1"/>
</dbReference>
<proteinExistence type="predicted"/>
<dbReference type="AlphaFoldDB" id="A0A0R3M5I9"/>
<name>A0A0R3M5I9_9BRAD</name>